<keyword evidence="3" id="KW-1185">Reference proteome</keyword>
<comment type="caution">
    <text evidence="2">The sequence shown here is derived from an EMBL/GenBank/DDBJ whole genome shotgun (WGS) entry which is preliminary data.</text>
</comment>
<dbReference type="EMBL" id="JARJLG010000130">
    <property type="protein sequence ID" value="KAJ7739782.1"/>
    <property type="molecule type" value="Genomic_DNA"/>
</dbReference>
<proteinExistence type="predicted"/>
<dbReference type="AlphaFoldDB" id="A0AAD7N049"/>
<feature type="region of interest" description="Disordered" evidence="1">
    <location>
        <begin position="90"/>
        <end position="111"/>
    </location>
</feature>
<name>A0AAD7N049_9AGAR</name>
<gene>
    <name evidence="2" type="ORF">DFH07DRAFT_778606</name>
</gene>
<feature type="compositionally biased region" description="Polar residues" evidence="1">
    <location>
        <begin position="64"/>
        <end position="74"/>
    </location>
</feature>
<evidence type="ECO:0000313" key="2">
    <source>
        <dbReference type="EMBL" id="KAJ7739782.1"/>
    </source>
</evidence>
<feature type="region of interest" description="Disordered" evidence="1">
    <location>
        <begin position="1"/>
        <end position="75"/>
    </location>
</feature>
<evidence type="ECO:0000256" key="1">
    <source>
        <dbReference type="SAM" id="MobiDB-lite"/>
    </source>
</evidence>
<accession>A0AAD7N049</accession>
<organism evidence="2 3">
    <name type="scientific">Mycena maculata</name>
    <dbReference type="NCBI Taxonomy" id="230809"/>
    <lineage>
        <taxon>Eukaryota</taxon>
        <taxon>Fungi</taxon>
        <taxon>Dikarya</taxon>
        <taxon>Basidiomycota</taxon>
        <taxon>Agaricomycotina</taxon>
        <taxon>Agaricomycetes</taxon>
        <taxon>Agaricomycetidae</taxon>
        <taxon>Agaricales</taxon>
        <taxon>Marasmiineae</taxon>
        <taxon>Mycenaceae</taxon>
        <taxon>Mycena</taxon>
    </lineage>
</organism>
<evidence type="ECO:0000313" key="3">
    <source>
        <dbReference type="Proteomes" id="UP001215280"/>
    </source>
</evidence>
<reference evidence="2" key="1">
    <citation type="submission" date="2023-03" db="EMBL/GenBank/DDBJ databases">
        <title>Massive genome expansion in bonnet fungi (Mycena s.s.) driven by repeated elements and novel gene families across ecological guilds.</title>
        <authorList>
            <consortium name="Lawrence Berkeley National Laboratory"/>
            <person name="Harder C.B."/>
            <person name="Miyauchi S."/>
            <person name="Viragh M."/>
            <person name="Kuo A."/>
            <person name="Thoen E."/>
            <person name="Andreopoulos B."/>
            <person name="Lu D."/>
            <person name="Skrede I."/>
            <person name="Drula E."/>
            <person name="Henrissat B."/>
            <person name="Morin E."/>
            <person name="Kohler A."/>
            <person name="Barry K."/>
            <person name="LaButti K."/>
            <person name="Morin E."/>
            <person name="Salamov A."/>
            <person name="Lipzen A."/>
            <person name="Mereny Z."/>
            <person name="Hegedus B."/>
            <person name="Baldrian P."/>
            <person name="Stursova M."/>
            <person name="Weitz H."/>
            <person name="Taylor A."/>
            <person name="Grigoriev I.V."/>
            <person name="Nagy L.G."/>
            <person name="Martin F."/>
            <person name="Kauserud H."/>
        </authorList>
    </citation>
    <scope>NUCLEOTIDE SEQUENCE</scope>
    <source>
        <strain evidence="2">CBHHK188m</strain>
    </source>
</reference>
<protein>
    <submittedName>
        <fullName evidence="2">Uncharacterized protein</fullName>
    </submittedName>
</protein>
<dbReference type="Proteomes" id="UP001215280">
    <property type="component" value="Unassembled WGS sequence"/>
</dbReference>
<sequence>MPKGRQKGSKNKPGHFAGGGRQGSGRKRKADLEDNNTDIPAKKQKKSHELRERDPAWAPGPSKPSRTANKSPSAISAAAARNIYPIFRNNKFDVPGPSSSSPQTGSDKMPHIPLVVSPEITNPDTVPEQVFESIAQSASPCDSNITPELNDFGIDSGDADWPAEDTPAPAGIVEAYIDRIQKEVASQIDGKHKKPDCYRFGTFWIRPPDHWFALETYKDSPEQLYYPPIFVWTPHVFMPDGFEFTCVFCGQDKMIGDGWNSNPMQQKWLQKIVQPV</sequence>
<feature type="compositionally biased region" description="Basic residues" evidence="1">
    <location>
        <begin position="1"/>
        <end position="13"/>
    </location>
</feature>